<dbReference type="Pfam" id="PF13730">
    <property type="entry name" value="HTH_36"/>
    <property type="match status" value="1"/>
</dbReference>
<name>A0A0F9T259_9ZZZZ</name>
<evidence type="ECO:0000313" key="1">
    <source>
        <dbReference type="EMBL" id="KKN35548.1"/>
    </source>
</evidence>
<sequence length="277" mass="30762">MSIEIMTRVWKQSKQGGSQLLLLLAIADNANDGGFAWPGQEYLADKIRMSAKSIPRLTKKLQEAGELFIHNRAEQGKVTQYIITVGMDWSQLEETLRRYLKFDKAQLAFTKRGYTKKSGVDIAMRGGVDIAMSTEPSLTVNEPSFLENPQVNGKDGFDRADQAERGFLNALAGQVATITKTDIDTAGPSTRESLKQLTLALSKKPNIEVKLPAYERWWYANDWRGKQGQPPTAFHIGDTWGQFEADKVAPPPSSGPTLTDAEKARLTELTAQFSQPK</sequence>
<accession>A0A0F9T259</accession>
<evidence type="ECO:0008006" key="2">
    <source>
        <dbReference type="Google" id="ProtNLM"/>
    </source>
</evidence>
<reference evidence="1" key="1">
    <citation type="journal article" date="2015" name="Nature">
        <title>Complex archaea that bridge the gap between prokaryotes and eukaryotes.</title>
        <authorList>
            <person name="Spang A."/>
            <person name="Saw J.H."/>
            <person name="Jorgensen S.L."/>
            <person name="Zaremba-Niedzwiedzka K."/>
            <person name="Martijn J."/>
            <person name="Lind A.E."/>
            <person name="van Eijk R."/>
            <person name="Schleper C."/>
            <person name="Guy L."/>
            <person name="Ettema T.J."/>
        </authorList>
    </citation>
    <scope>NUCLEOTIDE SEQUENCE</scope>
</reference>
<organism evidence="1">
    <name type="scientific">marine sediment metagenome</name>
    <dbReference type="NCBI Taxonomy" id="412755"/>
    <lineage>
        <taxon>unclassified sequences</taxon>
        <taxon>metagenomes</taxon>
        <taxon>ecological metagenomes</taxon>
    </lineage>
</organism>
<dbReference type="AlphaFoldDB" id="A0A0F9T259"/>
<proteinExistence type="predicted"/>
<dbReference type="EMBL" id="LAZR01002030">
    <property type="protein sequence ID" value="KKN35548.1"/>
    <property type="molecule type" value="Genomic_DNA"/>
</dbReference>
<protein>
    <recommendedName>
        <fullName evidence="2">Helix-turn-helix domain-containing protein</fullName>
    </recommendedName>
</protein>
<comment type="caution">
    <text evidence="1">The sequence shown here is derived from an EMBL/GenBank/DDBJ whole genome shotgun (WGS) entry which is preliminary data.</text>
</comment>
<gene>
    <name evidence="1" type="ORF">LCGC14_0782390</name>
</gene>